<dbReference type="Proteomes" id="UP000255355">
    <property type="component" value="Unassembled WGS sequence"/>
</dbReference>
<dbReference type="PANTHER" id="PTHR43433:SF10">
    <property type="entry name" value="AB HYDROLASE-1 DOMAIN-CONTAINING PROTEIN"/>
    <property type="match status" value="1"/>
</dbReference>
<gene>
    <name evidence="2" type="ORF">DFR68_12354</name>
</gene>
<name>A0A370GGY0_9NOCA</name>
<dbReference type="Pfam" id="PF00561">
    <property type="entry name" value="Abhydrolase_1"/>
    <property type="match status" value="1"/>
</dbReference>
<dbReference type="GO" id="GO:0003824">
    <property type="term" value="F:catalytic activity"/>
    <property type="evidence" value="ECO:0007669"/>
    <property type="project" value="UniProtKB-ARBA"/>
</dbReference>
<proteinExistence type="predicted"/>
<dbReference type="OrthoDB" id="4533875at2"/>
<dbReference type="InterPro" id="IPR000073">
    <property type="entry name" value="AB_hydrolase_1"/>
</dbReference>
<dbReference type="InterPro" id="IPR050471">
    <property type="entry name" value="AB_hydrolase"/>
</dbReference>
<dbReference type="InterPro" id="IPR029058">
    <property type="entry name" value="AB_hydrolase_fold"/>
</dbReference>
<dbReference type="SUPFAM" id="SSF53474">
    <property type="entry name" value="alpha/beta-Hydrolases"/>
    <property type="match status" value="1"/>
</dbReference>
<comment type="caution">
    <text evidence="2">The sequence shown here is derived from an EMBL/GenBank/DDBJ whole genome shotgun (WGS) entry which is preliminary data.</text>
</comment>
<organism evidence="2 3">
    <name type="scientific">Nocardia mexicana</name>
    <dbReference type="NCBI Taxonomy" id="279262"/>
    <lineage>
        <taxon>Bacteria</taxon>
        <taxon>Bacillati</taxon>
        <taxon>Actinomycetota</taxon>
        <taxon>Actinomycetes</taxon>
        <taxon>Mycobacteriales</taxon>
        <taxon>Nocardiaceae</taxon>
        <taxon>Nocardia</taxon>
    </lineage>
</organism>
<dbReference type="EMBL" id="QQAZ01000023">
    <property type="protein sequence ID" value="RDI42921.1"/>
    <property type="molecule type" value="Genomic_DNA"/>
</dbReference>
<evidence type="ECO:0000313" key="3">
    <source>
        <dbReference type="Proteomes" id="UP000255355"/>
    </source>
</evidence>
<sequence length="293" mass="32185">MWDGSGYRLPVTSIHERAAAFERDHVRRELVAGQHVWNYRSGGAGDPVLLLTGGAGIAIAWLDLTPALFPHFRSVAVDYPVTVSRGTDLTDGLLAVLDAEGIDRAHVIGQSAGGMFAEVLAQRAPDRIRSLTLTSTGLYGPEDVERLRGRIVTTRSTPWEQTRASIRAALRTTWEDADEAEFWIEQVEAATDLAGSEGTVNSYQRLLELAENLEELLREPTWQGPTLIVRADDDVLITPEQTQRLIDLHPGCEVRTFADGGHSLLLSRPADYAATVTEFLLRHSISPARSVPE</sequence>
<protein>
    <submittedName>
        <fullName evidence="2">Pimeloyl-ACP methyl ester carboxylesterase</fullName>
    </submittedName>
</protein>
<dbReference type="PANTHER" id="PTHR43433">
    <property type="entry name" value="HYDROLASE, ALPHA/BETA FOLD FAMILY PROTEIN"/>
    <property type="match status" value="1"/>
</dbReference>
<accession>A0A370GGY0</accession>
<evidence type="ECO:0000259" key="1">
    <source>
        <dbReference type="Pfam" id="PF00561"/>
    </source>
</evidence>
<reference evidence="2 3" key="1">
    <citation type="submission" date="2018-07" db="EMBL/GenBank/DDBJ databases">
        <title>Genomic Encyclopedia of Type Strains, Phase IV (KMG-IV): sequencing the most valuable type-strain genomes for metagenomic binning, comparative biology and taxonomic classification.</title>
        <authorList>
            <person name="Goeker M."/>
        </authorList>
    </citation>
    <scope>NUCLEOTIDE SEQUENCE [LARGE SCALE GENOMIC DNA]</scope>
    <source>
        <strain evidence="2 3">DSM 44952</strain>
    </source>
</reference>
<keyword evidence="3" id="KW-1185">Reference proteome</keyword>
<dbReference type="AlphaFoldDB" id="A0A370GGY0"/>
<feature type="domain" description="AB hydrolase-1" evidence="1">
    <location>
        <begin position="47"/>
        <end position="268"/>
    </location>
</feature>
<evidence type="ECO:0000313" key="2">
    <source>
        <dbReference type="EMBL" id="RDI42921.1"/>
    </source>
</evidence>
<dbReference type="STRING" id="1210089.GCA_001613165_07398"/>
<dbReference type="Gene3D" id="3.40.50.1820">
    <property type="entry name" value="alpha/beta hydrolase"/>
    <property type="match status" value="1"/>
</dbReference>